<keyword evidence="1" id="KW-0812">Transmembrane</keyword>
<evidence type="ECO:0000313" key="4">
    <source>
        <dbReference type="Proteomes" id="UP000319335"/>
    </source>
</evidence>
<keyword evidence="1" id="KW-0472">Membrane</keyword>
<evidence type="ECO:0000259" key="2">
    <source>
        <dbReference type="Pfam" id="PF07790"/>
    </source>
</evidence>
<organism evidence="3 4">
    <name type="scientific">Methanolobus vulcani</name>
    <dbReference type="NCBI Taxonomy" id="38026"/>
    <lineage>
        <taxon>Archaea</taxon>
        <taxon>Methanobacteriati</taxon>
        <taxon>Methanobacteriota</taxon>
        <taxon>Stenosarchaea group</taxon>
        <taxon>Methanomicrobia</taxon>
        <taxon>Methanosarcinales</taxon>
        <taxon>Methanosarcinaceae</taxon>
        <taxon>Methanolobus</taxon>
    </lineage>
</organism>
<proteinExistence type="predicted"/>
<dbReference type="Proteomes" id="UP000319335">
    <property type="component" value="Unassembled WGS sequence"/>
</dbReference>
<dbReference type="InterPro" id="IPR012859">
    <property type="entry name" value="Pilin_N_archaeal"/>
</dbReference>
<dbReference type="NCBIfam" id="TIGR02537">
    <property type="entry name" value="arch_flag_Nterm"/>
    <property type="match status" value="1"/>
</dbReference>
<reference evidence="3 4" key="1">
    <citation type="submission" date="2019-06" db="EMBL/GenBank/DDBJ databases">
        <title>Draft genome sequence of Methanolobus vulcani B1d.</title>
        <authorList>
            <person name="Creighbaum A.J."/>
            <person name="Ticak T."/>
            <person name="Hariraju D."/>
            <person name="Arivett B.A."/>
            <person name="Ferguson D.J.Jr."/>
        </authorList>
    </citation>
    <scope>NUCLEOTIDE SEQUENCE [LARGE SCALE GENOMIC DNA]</scope>
    <source>
        <strain evidence="3 4">B1d</strain>
    </source>
</reference>
<feature type="transmembrane region" description="Helical" evidence="1">
    <location>
        <begin position="35"/>
        <end position="56"/>
    </location>
</feature>
<dbReference type="PANTHER" id="PTHR38138:SF1">
    <property type="entry name" value="ARCHAEAL TYPE IV PILIN N-TERMINAL DOMAIN-CONTAINING PROTEIN"/>
    <property type="match status" value="1"/>
</dbReference>
<sequence>MSCMPCFLAGVFHLHCMVINKGGNDMKMLKQNSEAVSPVIGVMLMLVVTVILAAAVSSTSTGLIKSSDPAPTAVFTVEVAKGEPLFYGSLEVPNPADWISIKEITGDAIDTKNLKIVTTNYNATGTMVREIVAGETISYAGSTYTGTVPFNNQGNHLFGNPENAFGNYTVKPGVTMYAIDGAMSGYPTTYPQWGPLTDIMGNVYYDYDSDPTEMQAMFADWCNVSDGDIVNVKIIDIASETVIFTTDVEVM</sequence>
<dbReference type="Pfam" id="PF07790">
    <property type="entry name" value="Pilin_N"/>
    <property type="match status" value="1"/>
</dbReference>
<evidence type="ECO:0000256" key="1">
    <source>
        <dbReference type="SAM" id="Phobius"/>
    </source>
</evidence>
<feature type="domain" description="Archaeal Type IV pilin N-terminal" evidence="2">
    <location>
        <begin position="34"/>
        <end position="120"/>
    </location>
</feature>
<dbReference type="EMBL" id="VIAQ01000001">
    <property type="protein sequence ID" value="TQD29547.1"/>
    <property type="molecule type" value="Genomic_DNA"/>
</dbReference>
<comment type="caution">
    <text evidence="3">The sequence shown here is derived from an EMBL/GenBank/DDBJ whole genome shotgun (WGS) entry which is preliminary data.</text>
</comment>
<dbReference type="AlphaFoldDB" id="A0A7Z8KS16"/>
<dbReference type="InterPro" id="IPR013373">
    <property type="entry name" value="Flagellin/pilin_N_arc"/>
</dbReference>
<accession>A0A7Z8KS16</accession>
<name>A0A7Z8KS16_9EURY</name>
<keyword evidence="4" id="KW-1185">Reference proteome</keyword>
<gene>
    <name evidence="3" type="ORF">FKV42_00080</name>
</gene>
<dbReference type="PANTHER" id="PTHR38138">
    <property type="entry name" value="VNG6441H"/>
    <property type="match status" value="1"/>
</dbReference>
<protein>
    <submittedName>
        <fullName evidence="3">Type IV pilin</fullName>
    </submittedName>
</protein>
<evidence type="ECO:0000313" key="3">
    <source>
        <dbReference type="EMBL" id="TQD29547.1"/>
    </source>
</evidence>
<keyword evidence="1" id="KW-1133">Transmembrane helix</keyword>